<evidence type="ECO:0000313" key="2">
    <source>
        <dbReference type="Proteomes" id="UP000823775"/>
    </source>
</evidence>
<sequence length="172" mass="19523">MEDMGLENLLTGTEISESGNVFDGAKTTNVGDINTDHVVEKDLFGETENLENINLEVDEGFSKANERVDVDIVETEKYIEEYLDRFDTDVESSCDSQEDGILEKDDYEERLELIEVLKTLEQNKVARYIRRLGCDEDYIDSSETDSDDSKDELDPEVVAGINLPARRKSIKL</sequence>
<gene>
    <name evidence="1" type="ORF">HAX54_034156</name>
</gene>
<proteinExistence type="predicted"/>
<comment type="caution">
    <text evidence="1">The sequence shown here is derived from an EMBL/GenBank/DDBJ whole genome shotgun (WGS) entry which is preliminary data.</text>
</comment>
<dbReference type="Proteomes" id="UP000823775">
    <property type="component" value="Unassembled WGS sequence"/>
</dbReference>
<organism evidence="1 2">
    <name type="scientific">Datura stramonium</name>
    <name type="common">Jimsonweed</name>
    <name type="synonym">Common thornapple</name>
    <dbReference type="NCBI Taxonomy" id="4076"/>
    <lineage>
        <taxon>Eukaryota</taxon>
        <taxon>Viridiplantae</taxon>
        <taxon>Streptophyta</taxon>
        <taxon>Embryophyta</taxon>
        <taxon>Tracheophyta</taxon>
        <taxon>Spermatophyta</taxon>
        <taxon>Magnoliopsida</taxon>
        <taxon>eudicotyledons</taxon>
        <taxon>Gunneridae</taxon>
        <taxon>Pentapetalae</taxon>
        <taxon>asterids</taxon>
        <taxon>lamiids</taxon>
        <taxon>Solanales</taxon>
        <taxon>Solanaceae</taxon>
        <taxon>Solanoideae</taxon>
        <taxon>Datureae</taxon>
        <taxon>Datura</taxon>
    </lineage>
</organism>
<feature type="non-terminal residue" evidence="1">
    <location>
        <position position="172"/>
    </location>
</feature>
<evidence type="ECO:0000313" key="1">
    <source>
        <dbReference type="EMBL" id="MCD9645318.1"/>
    </source>
</evidence>
<dbReference type="EMBL" id="JACEIK010004399">
    <property type="protein sequence ID" value="MCD9645318.1"/>
    <property type="molecule type" value="Genomic_DNA"/>
</dbReference>
<keyword evidence="2" id="KW-1185">Reference proteome</keyword>
<reference evidence="1 2" key="1">
    <citation type="journal article" date="2021" name="BMC Genomics">
        <title>Datura genome reveals duplications of psychoactive alkaloid biosynthetic genes and high mutation rate following tissue culture.</title>
        <authorList>
            <person name="Rajewski A."/>
            <person name="Carter-House D."/>
            <person name="Stajich J."/>
            <person name="Litt A."/>
        </authorList>
    </citation>
    <scope>NUCLEOTIDE SEQUENCE [LARGE SCALE GENOMIC DNA]</scope>
    <source>
        <strain evidence="1">AR-01</strain>
    </source>
</reference>
<protein>
    <submittedName>
        <fullName evidence="1">Uncharacterized protein</fullName>
    </submittedName>
</protein>
<accession>A0ABS8VE94</accession>
<name>A0ABS8VE94_DATST</name>